<evidence type="ECO:0000313" key="2">
    <source>
        <dbReference type="EMBL" id="VDD89362.1"/>
    </source>
</evidence>
<organism evidence="4">
    <name type="scientific">Enterobius vermicularis</name>
    <name type="common">Human pinworm</name>
    <dbReference type="NCBI Taxonomy" id="51028"/>
    <lineage>
        <taxon>Eukaryota</taxon>
        <taxon>Metazoa</taxon>
        <taxon>Ecdysozoa</taxon>
        <taxon>Nematoda</taxon>
        <taxon>Chromadorea</taxon>
        <taxon>Rhabditida</taxon>
        <taxon>Spirurina</taxon>
        <taxon>Oxyuridomorpha</taxon>
        <taxon>Oxyuroidea</taxon>
        <taxon>Oxyuridae</taxon>
        <taxon>Enterobius</taxon>
    </lineage>
</organism>
<accession>A0A158QA87</accession>
<gene>
    <name evidence="2" type="ORF">EVEC_LOCUS4113</name>
</gene>
<feature type="coiled-coil region" evidence="1">
    <location>
        <begin position="212"/>
        <end position="288"/>
    </location>
</feature>
<dbReference type="AlphaFoldDB" id="A0A158QA87"/>
<evidence type="ECO:0000313" key="4">
    <source>
        <dbReference type="WBParaSite" id="EVEC_0000440501-mRNA-1"/>
    </source>
</evidence>
<dbReference type="Proteomes" id="UP000274131">
    <property type="component" value="Unassembled WGS sequence"/>
</dbReference>
<protein>
    <submittedName>
        <fullName evidence="4">TACC_C domain-containing protein</fullName>
    </submittedName>
</protein>
<reference evidence="4" key="1">
    <citation type="submission" date="2016-04" db="UniProtKB">
        <authorList>
            <consortium name="WormBaseParasite"/>
        </authorList>
    </citation>
    <scope>IDENTIFICATION</scope>
</reference>
<evidence type="ECO:0000256" key="1">
    <source>
        <dbReference type="SAM" id="Coils"/>
    </source>
</evidence>
<reference evidence="2 3" key="2">
    <citation type="submission" date="2018-10" db="EMBL/GenBank/DDBJ databases">
        <authorList>
            <consortium name="Pathogen Informatics"/>
        </authorList>
    </citation>
    <scope>NUCLEOTIDE SEQUENCE [LARGE SCALE GENOMIC DNA]</scope>
</reference>
<dbReference type="WBParaSite" id="EVEC_0000440501-mRNA-1">
    <property type="protein sequence ID" value="EVEC_0000440501-mRNA-1"/>
    <property type="gene ID" value="EVEC_0000440501"/>
</dbReference>
<dbReference type="EMBL" id="UXUI01007766">
    <property type="protein sequence ID" value="VDD89362.1"/>
    <property type="molecule type" value="Genomic_DNA"/>
</dbReference>
<keyword evidence="3" id="KW-1185">Reference proteome</keyword>
<sequence length="295" mass="34278">MRPDRDQMQKNEFREPLKTTVENGINYFWLEEEPASASPTTDDVAVNAAGSSTVQNAHPTAVFRQNISVVSDPEVFRECFLKHEEGDKLEDSDFLFNFMQSRTEFLLTAFEHRCLHGKEVRHNDGKYLGSNGDVKDGGSAITQKPSTKRMSTIECNYAMLKEKVQIAYDELDKTSLFLRKAAFNGLEQSNFTWTQKVVLIANKVTYRANKVRNELERELRNIYNKYEAVRHEYDNTMRERKDVLEENERLMDENAGLAQQVNRFFDENKRLFEEKSRLENELHRVAVTKVDGESL</sequence>
<keyword evidence="1" id="KW-0175">Coiled coil</keyword>
<proteinExistence type="predicted"/>
<evidence type="ECO:0000313" key="3">
    <source>
        <dbReference type="Proteomes" id="UP000274131"/>
    </source>
</evidence>
<name>A0A158QA87_ENTVE</name>